<keyword evidence="2" id="KW-1185">Reference proteome</keyword>
<sequence length="55" mass="6152">MWLGDVASAFHAATLGQSHASERWVGPDCHRGSRKRYILDTVGLCTATWTLNFPY</sequence>
<gene>
    <name evidence="1" type="ORF">BDU57DRAFT_510612</name>
</gene>
<protein>
    <submittedName>
        <fullName evidence="1">Uncharacterized protein</fullName>
    </submittedName>
</protein>
<dbReference type="Proteomes" id="UP000800096">
    <property type="component" value="Unassembled WGS sequence"/>
</dbReference>
<evidence type="ECO:0000313" key="2">
    <source>
        <dbReference type="Proteomes" id="UP000800096"/>
    </source>
</evidence>
<dbReference type="EMBL" id="ML979132">
    <property type="protein sequence ID" value="KAF1921673.1"/>
    <property type="molecule type" value="Genomic_DNA"/>
</dbReference>
<accession>A0A6A5R209</accession>
<proteinExistence type="predicted"/>
<dbReference type="AlphaFoldDB" id="A0A6A5R209"/>
<name>A0A6A5R209_AMPQU</name>
<evidence type="ECO:0000313" key="1">
    <source>
        <dbReference type="EMBL" id="KAF1921673.1"/>
    </source>
</evidence>
<organism evidence="1 2">
    <name type="scientific">Ampelomyces quisqualis</name>
    <name type="common">Powdery mildew agent</name>
    <dbReference type="NCBI Taxonomy" id="50730"/>
    <lineage>
        <taxon>Eukaryota</taxon>
        <taxon>Fungi</taxon>
        <taxon>Dikarya</taxon>
        <taxon>Ascomycota</taxon>
        <taxon>Pezizomycotina</taxon>
        <taxon>Dothideomycetes</taxon>
        <taxon>Pleosporomycetidae</taxon>
        <taxon>Pleosporales</taxon>
        <taxon>Pleosporineae</taxon>
        <taxon>Phaeosphaeriaceae</taxon>
        <taxon>Ampelomyces</taxon>
    </lineage>
</organism>
<reference evidence="1" key="1">
    <citation type="journal article" date="2020" name="Stud. Mycol.">
        <title>101 Dothideomycetes genomes: a test case for predicting lifestyles and emergence of pathogens.</title>
        <authorList>
            <person name="Haridas S."/>
            <person name="Albert R."/>
            <person name="Binder M."/>
            <person name="Bloem J."/>
            <person name="Labutti K."/>
            <person name="Salamov A."/>
            <person name="Andreopoulos B."/>
            <person name="Baker S."/>
            <person name="Barry K."/>
            <person name="Bills G."/>
            <person name="Bluhm B."/>
            <person name="Cannon C."/>
            <person name="Castanera R."/>
            <person name="Culley D."/>
            <person name="Daum C."/>
            <person name="Ezra D."/>
            <person name="Gonzalez J."/>
            <person name="Henrissat B."/>
            <person name="Kuo A."/>
            <person name="Liang C."/>
            <person name="Lipzen A."/>
            <person name="Lutzoni F."/>
            <person name="Magnuson J."/>
            <person name="Mondo S."/>
            <person name="Nolan M."/>
            <person name="Ohm R."/>
            <person name="Pangilinan J."/>
            <person name="Park H.-J."/>
            <person name="Ramirez L."/>
            <person name="Alfaro M."/>
            <person name="Sun H."/>
            <person name="Tritt A."/>
            <person name="Yoshinaga Y."/>
            <person name="Zwiers L.-H."/>
            <person name="Turgeon B."/>
            <person name="Goodwin S."/>
            <person name="Spatafora J."/>
            <person name="Crous P."/>
            <person name="Grigoriev I."/>
        </authorList>
    </citation>
    <scope>NUCLEOTIDE SEQUENCE</scope>
    <source>
        <strain evidence="1">HMLAC05119</strain>
    </source>
</reference>